<organism evidence="14 15">
    <name type="scientific">OM182 bacterium MED-G24</name>
    <dbReference type="NCBI Taxonomy" id="1986255"/>
    <lineage>
        <taxon>Bacteria</taxon>
        <taxon>Pseudomonadati</taxon>
        <taxon>Pseudomonadota</taxon>
        <taxon>Gammaproteobacteria</taxon>
        <taxon>OMG group</taxon>
        <taxon>OM182 clade</taxon>
    </lineage>
</organism>
<dbReference type="SUPFAM" id="SSF48019">
    <property type="entry name" value="post-AAA+ oligomerization domain-like"/>
    <property type="match status" value="1"/>
</dbReference>
<accession>A0A2A5WUZ0</accession>
<feature type="domain" description="AAA+ ATPase" evidence="13">
    <location>
        <begin position="37"/>
        <end position="179"/>
    </location>
</feature>
<sequence length="657" mass="71464">MSYQVLARKYRPSNFQSLVGQDHVSRALHNALEQQRLHHAYLFTGTRGVGKTTIARILARCLNCETGITATPCGECGSCVEIAEGRSVDLIEVDAASRTRVEDTRELLEAVQYMPARSPFKVYLIDEVHMLSNHSFNALLKTLEEPPEHVKFLMATTDPKKLPITVLSRCLQFNLKNIAPETIVNHLSDVLGQESPPIPFDERALWQIGRAAAGSMRDALSLTDQAISYCDGTVTDEGVKGMLGTIDQMDIFKIIDALISQDVPMAMAHIRNMASFAPDYAGVLSDLLSVLHRIAVAQLVPDSLDNSQGDETLVRAAAEGLHPDDVQLFYQIGLTGSRDLPLSPDPREGFEMILLRMLAFREADDPPPDGATKTGDTGHADSHQTGGGTAGGGTHGGVSGRLSSTALKNELRSFAKRDVASLLAPIPEPKSEPEPKVVSLKPLSKTGKEPEKEPEKETAKVTPIKEPAIETPASGASMGSATDDGVTEVSESLPPIPPVLSMEALQTGGAEAVARTDDAQARVPEASSDVDWVGLFKQLSISGVTRTVASHCMVRSVDENHWLLNIEQRFASLLNRTHEKRISDALSEHLERRVSVAVEIVEVTVETPAQADAREYEERKLLARDSIMKDDNIRQLIQTFGAELDQDSIEPKQCLGD</sequence>
<comment type="function">
    <text evidence="11">DNA polymerase III is a complex, multichain enzyme responsible for most of the replicative synthesis in bacteria. This DNA polymerase also exhibits 3' to 5' exonuclease activity.</text>
</comment>
<keyword evidence="9 11" id="KW-0239">DNA-directed DNA polymerase</keyword>
<keyword evidence="5" id="KW-0479">Metal-binding</keyword>
<comment type="catalytic activity">
    <reaction evidence="10 11">
        <text>DNA(n) + a 2'-deoxyribonucleoside 5'-triphosphate = DNA(n+1) + diphosphate</text>
        <dbReference type="Rhea" id="RHEA:22508"/>
        <dbReference type="Rhea" id="RHEA-COMP:17339"/>
        <dbReference type="Rhea" id="RHEA-COMP:17340"/>
        <dbReference type="ChEBI" id="CHEBI:33019"/>
        <dbReference type="ChEBI" id="CHEBI:61560"/>
        <dbReference type="ChEBI" id="CHEBI:173112"/>
        <dbReference type="EC" id="2.7.7.7"/>
    </reaction>
</comment>
<dbReference type="EMBL" id="NTKD01000017">
    <property type="protein sequence ID" value="PDH39926.1"/>
    <property type="molecule type" value="Genomic_DNA"/>
</dbReference>
<comment type="subunit">
    <text evidence="11">DNA polymerase III contains a core (composed of alpha, epsilon and theta chains) that associates with a tau subunit. This core dimerizes to form the POLIII' complex. PolIII' associates with the gamma complex (composed of gamma, delta, delta', psi and chi chains) and with the beta chain to form the complete DNA polymerase III complex.</text>
</comment>
<evidence type="ECO:0000256" key="12">
    <source>
        <dbReference type="SAM" id="MobiDB-lite"/>
    </source>
</evidence>
<evidence type="ECO:0000256" key="8">
    <source>
        <dbReference type="ARBA" id="ARBA00022840"/>
    </source>
</evidence>
<dbReference type="GO" id="GO:0009360">
    <property type="term" value="C:DNA polymerase III complex"/>
    <property type="evidence" value="ECO:0007669"/>
    <property type="project" value="InterPro"/>
</dbReference>
<dbReference type="InterPro" id="IPR021029">
    <property type="entry name" value="DNA_pol_III_tau_dom-5"/>
</dbReference>
<dbReference type="GO" id="GO:0003677">
    <property type="term" value="F:DNA binding"/>
    <property type="evidence" value="ECO:0007669"/>
    <property type="project" value="InterPro"/>
</dbReference>
<dbReference type="PANTHER" id="PTHR11669">
    <property type="entry name" value="REPLICATION FACTOR C / DNA POLYMERASE III GAMMA-TAU SUBUNIT"/>
    <property type="match status" value="1"/>
</dbReference>
<dbReference type="InterPro" id="IPR008921">
    <property type="entry name" value="DNA_pol3_clamp-load_cplx_C"/>
</dbReference>
<dbReference type="Pfam" id="PF12170">
    <property type="entry name" value="DNA_pol3_tau_5"/>
    <property type="match status" value="1"/>
</dbReference>
<evidence type="ECO:0000259" key="13">
    <source>
        <dbReference type="SMART" id="SM00382"/>
    </source>
</evidence>
<evidence type="ECO:0000313" key="14">
    <source>
        <dbReference type="EMBL" id="PDH39926.1"/>
    </source>
</evidence>
<dbReference type="InterPro" id="IPR003593">
    <property type="entry name" value="AAA+_ATPase"/>
</dbReference>
<dbReference type="InterPro" id="IPR027417">
    <property type="entry name" value="P-loop_NTPase"/>
</dbReference>
<dbReference type="GO" id="GO:0005524">
    <property type="term" value="F:ATP binding"/>
    <property type="evidence" value="ECO:0007669"/>
    <property type="project" value="UniProtKB-KW"/>
</dbReference>
<keyword evidence="4 11" id="KW-0235">DNA replication</keyword>
<name>A0A2A5WUZ0_9GAMM</name>
<dbReference type="GO" id="GO:0003887">
    <property type="term" value="F:DNA-directed DNA polymerase activity"/>
    <property type="evidence" value="ECO:0007669"/>
    <property type="project" value="UniProtKB-KW"/>
</dbReference>
<dbReference type="SUPFAM" id="SSF52540">
    <property type="entry name" value="P-loop containing nucleoside triphosphate hydrolases"/>
    <property type="match status" value="1"/>
</dbReference>
<gene>
    <name evidence="11" type="primary">dnaX</name>
    <name evidence="14" type="ORF">CNE99_04550</name>
</gene>
<feature type="region of interest" description="Disordered" evidence="12">
    <location>
        <begin position="425"/>
        <end position="490"/>
    </location>
</feature>
<evidence type="ECO:0000256" key="5">
    <source>
        <dbReference type="ARBA" id="ARBA00022723"/>
    </source>
</evidence>
<feature type="compositionally biased region" description="Basic and acidic residues" evidence="12">
    <location>
        <begin position="446"/>
        <end position="459"/>
    </location>
</feature>
<evidence type="ECO:0000256" key="11">
    <source>
        <dbReference type="RuleBase" id="RU364063"/>
    </source>
</evidence>
<dbReference type="InterPro" id="IPR001270">
    <property type="entry name" value="ClpA/B"/>
</dbReference>
<dbReference type="Pfam" id="PF22608">
    <property type="entry name" value="DNAX_ATPase_lid"/>
    <property type="match status" value="1"/>
</dbReference>
<evidence type="ECO:0000313" key="15">
    <source>
        <dbReference type="Proteomes" id="UP000219327"/>
    </source>
</evidence>
<dbReference type="Gene3D" id="3.30.300.150">
    <property type="entry name" value="DNA polymerase III, tau subunit, domain V"/>
    <property type="match status" value="1"/>
</dbReference>
<evidence type="ECO:0000256" key="7">
    <source>
        <dbReference type="ARBA" id="ARBA00022833"/>
    </source>
</evidence>
<evidence type="ECO:0000256" key="3">
    <source>
        <dbReference type="ARBA" id="ARBA00022695"/>
    </source>
</evidence>
<keyword evidence="7" id="KW-0862">Zinc</keyword>
<protein>
    <recommendedName>
        <fullName evidence="11">DNA polymerase III subunit gamma/tau</fullName>
        <ecNumber evidence="11">2.7.7.7</ecNumber>
    </recommendedName>
</protein>
<keyword evidence="3 11" id="KW-0548">Nucleotidyltransferase</keyword>
<dbReference type="NCBIfam" id="NF005942">
    <property type="entry name" value="PRK07994.1"/>
    <property type="match status" value="1"/>
</dbReference>
<dbReference type="Gene3D" id="1.10.8.60">
    <property type="match status" value="1"/>
</dbReference>
<dbReference type="EC" id="2.7.7.7" evidence="11"/>
<dbReference type="GO" id="GO:0046872">
    <property type="term" value="F:metal ion binding"/>
    <property type="evidence" value="ECO:0007669"/>
    <property type="project" value="UniProtKB-KW"/>
</dbReference>
<dbReference type="PRINTS" id="PR00300">
    <property type="entry name" value="CLPPROTEASEA"/>
</dbReference>
<dbReference type="InterPro" id="IPR045085">
    <property type="entry name" value="HLD_clamp_pol_III_gamma_tau"/>
</dbReference>
<dbReference type="SMART" id="SM00382">
    <property type="entry name" value="AAA"/>
    <property type="match status" value="1"/>
</dbReference>
<evidence type="ECO:0000256" key="2">
    <source>
        <dbReference type="ARBA" id="ARBA00022679"/>
    </source>
</evidence>
<dbReference type="InterPro" id="IPR038249">
    <property type="entry name" value="PolIII_tau_V_sf"/>
</dbReference>
<dbReference type="Pfam" id="PF12169">
    <property type="entry name" value="DNA_pol3_gamma3"/>
    <property type="match status" value="1"/>
</dbReference>
<dbReference type="InterPro" id="IPR022754">
    <property type="entry name" value="DNA_pol_III_gamma-3"/>
</dbReference>
<reference evidence="14 15" key="1">
    <citation type="submission" date="2017-08" db="EMBL/GenBank/DDBJ databases">
        <title>Fine stratification of microbial communities through a metagenomic profile of the photic zone.</title>
        <authorList>
            <person name="Haro-Moreno J.M."/>
            <person name="Lopez-Perez M."/>
            <person name="De La Torre J."/>
            <person name="Picazo A."/>
            <person name="Camacho A."/>
            <person name="Rodriguez-Valera F."/>
        </authorList>
    </citation>
    <scope>NUCLEOTIDE SEQUENCE [LARGE SCALE GENOMIC DNA]</scope>
    <source>
        <strain evidence="14">MED-G24</strain>
    </source>
</reference>
<dbReference type="PANTHER" id="PTHR11669:SF0">
    <property type="entry name" value="PROTEIN STICHEL-LIKE 2"/>
    <property type="match status" value="1"/>
</dbReference>
<keyword evidence="8 11" id="KW-0067">ATP-binding</keyword>
<evidence type="ECO:0000256" key="4">
    <source>
        <dbReference type="ARBA" id="ARBA00022705"/>
    </source>
</evidence>
<evidence type="ECO:0000256" key="9">
    <source>
        <dbReference type="ARBA" id="ARBA00022932"/>
    </source>
</evidence>
<dbReference type="GO" id="GO:0006261">
    <property type="term" value="P:DNA-templated DNA replication"/>
    <property type="evidence" value="ECO:0007669"/>
    <property type="project" value="TreeGrafter"/>
</dbReference>
<evidence type="ECO:0000256" key="1">
    <source>
        <dbReference type="ARBA" id="ARBA00006360"/>
    </source>
</evidence>
<dbReference type="CDD" id="cd18137">
    <property type="entry name" value="HLD_clamp_pol_III_gamma_tau"/>
    <property type="match status" value="1"/>
</dbReference>
<dbReference type="NCBIfam" id="TIGR02397">
    <property type="entry name" value="dnaX_nterm"/>
    <property type="match status" value="1"/>
</dbReference>
<dbReference type="Gene3D" id="3.40.50.300">
    <property type="entry name" value="P-loop containing nucleotide triphosphate hydrolases"/>
    <property type="match status" value="1"/>
</dbReference>
<proteinExistence type="inferred from homology"/>
<dbReference type="FunFam" id="1.10.8.60:FF:000013">
    <property type="entry name" value="DNA polymerase III subunit gamma/tau"/>
    <property type="match status" value="1"/>
</dbReference>
<dbReference type="Proteomes" id="UP000219327">
    <property type="component" value="Unassembled WGS sequence"/>
</dbReference>
<dbReference type="AlphaFoldDB" id="A0A2A5WUZ0"/>
<dbReference type="Gene3D" id="1.20.272.10">
    <property type="match status" value="1"/>
</dbReference>
<evidence type="ECO:0000256" key="6">
    <source>
        <dbReference type="ARBA" id="ARBA00022741"/>
    </source>
</evidence>
<evidence type="ECO:0000256" key="10">
    <source>
        <dbReference type="ARBA" id="ARBA00049244"/>
    </source>
</evidence>
<dbReference type="InterPro" id="IPR012763">
    <property type="entry name" value="DNA_pol_III_sug/sutau_N"/>
</dbReference>
<dbReference type="FunFam" id="1.20.272.10:FF:000003">
    <property type="entry name" value="DNA polymerase III subunit gamma/tau"/>
    <property type="match status" value="1"/>
</dbReference>
<dbReference type="Pfam" id="PF13177">
    <property type="entry name" value="DNA_pol3_delta2"/>
    <property type="match status" value="1"/>
</dbReference>
<comment type="similarity">
    <text evidence="1 11">Belongs to the DnaX/STICHEL family.</text>
</comment>
<feature type="compositionally biased region" description="Gly residues" evidence="12">
    <location>
        <begin position="385"/>
        <end position="399"/>
    </location>
</feature>
<feature type="region of interest" description="Disordered" evidence="12">
    <location>
        <begin position="362"/>
        <end position="401"/>
    </location>
</feature>
<keyword evidence="6 11" id="KW-0547">Nucleotide-binding</keyword>
<comment type="caution">
    <text evidence="14">The sequence shown here is derived from an EMBL/GenBank/DDBJ whole genome shotgun (WGS) entry which is preliminary data.</text>
</comment>
<dbReference type="CDD" id="cd00009">
    <property type="entry name" value="AAA"/>
    <property type="match status" value="1"/>
</dbReference>
<keyword evidence="2 11" id="KW-0808">Transferase</keyword>
<dbReference type="FunFam" id="3.40.50.300:FF:000014">
    <property type="entry name" value="DNA polymerase III subunit gamma/tau"/>
    <property type="match status" value="1"/>
</dbReference>
<dbReference type="InterPro" id="IPR050238">
    <property type="entry name" value="DNA_Rep/Repair_Clamp_Loader"/>
</dbReference>